<dbReference type="Proteomes" id="UP000231912">
    <property type="component" value="Unassembled WGS sequence"/>
</dbReference>
<gene>
    <name evidence="1" type="ORF">CH371_15610</name>
</gene>
<evidence type="ECO:0000313" key="2">
    <source>
        <dbReference type="Proteomes" id="UP000231912"/>
    </source>
</evidence>
<sequence length="67" mass="7656">MDSVGRYFGYDSYYRFVILERAGKSLFLRLHGKGEFFGCKGLIYIKGNVPAEKFLSPPEGNFKRVGK</sequence>
<proteinExistence type="predicted"/>
<protein>
    <submittedName>
        <fullName evidence="1">Uncharacterized protein</fullName>
    </submittedName>
</protein>
<dbReference type="AlphaFoldDB" id="A0A2M9Z918"/>
<organism evidence="1 2">
    <name type="scientific">Leptospira wolffii</name>
    <dbReference type="NCBI Taxonomy" id="409998"/>
    <lineage>
        <taxon>Bacteria</taxon>
        <taxon>Pseudomonadati</taxon>
        <taxon>Spirochaetota</taxon>
        <taxon>Spirochaetia</taxon>
        <taxon>Leptospirales</taxon>
        <taxon>Leptospiraceae</taxon>
        <taxon>Leptospira</taxon>
    </lineage>
</organism>
<evidence type="ECO:0000313" key="1">
    <source>
        <dbReference type="EMBL" id="PJZ64926.1"/>
    </source>
</evidence>
<dbReference type="EMBL" id="NPDT01000007">
    <property type="protein sequence ID" value="PJZ64926.1"/>
    <property type="molecule type" value="Genomic_DNA"/>
</dbReference>
<comment type="caution">
    <text evidence="1">The sequence shown here is derived from an EMBL/GenBank/DDBJ whole genome shotgun (WGS) entry which is preliminary data.</text>
</comment>
<reference evidence="1 2" key="1">
    <citation type="submission" date="2017-07" db="EMBL/GenBank/DDBJ databases">
        <title>Leptospira spp. isolated from tropical soils.</title>
        <authorList>
            <person name="Thibeaux R."/>
            <person name="Iraola G."/>
            <person name="Ferres I."/>
            <person name="Bierque E."/>
            <person name="Girault D."/>
            <person name="Soupe-Gilbert M.-E."/>
            <person name="Picardeau M."/>
            <person name="Goarant C."/>
        </authorList>
    </citation>
    <scope>NUCLEOTIDE SEQUENCE [LARGE SCALE GENOMIC DNA]</scope>
    <source>
        <strain evidence="1 2">FH2-C-A2</strain>
    </source>
</reference>
<accession>A0A2M9Z918</accession>
<name>A0A2M9Z918_9LEPT</name>